<gene>
    <name evidence="2" type="ORF">A2827_02350</name>
</gene>
<dbReference type="AlphaFoldDB" id="A0A1G2H8I4"/>
<organism evidence="2 3">
    <name type="scientific">Candidatus Spechtbacteria bacterium RIFCSPHIGHO2_01_FULL_43_30</name>
    <dbReference type="NCBI Taxonomy" id="1802158"/>
    <lineage>
        <taxon>Bacteria</taxon>
        <taxon>Candidatus Spechtiibacteriota</taxon>
    </lineage>
</organism>
<dbReference type="Proteomes" id="UP000177932">
    <property type="component" value="Unassembled WGS sequence"/>
</dbReference>
<evidence type="ECO:0000256" key="1">
    <source>
        <dbReference type="SAM" id="Coils"/>
    </source>
</evidence>
<name>A0A1G2H8I4_9BACT</name>
<proteinExistence type="predicted"/>
<evidence type="ECO:0000313" key="3">
    <source>
        <dbReference type="Proteomes" id="UP000177932"/>
    </source>
</evidence>
<dbReference type="STRING" id="1802158.A2827_02350"/>
<feature type="coiled-coil region" evidence="1">
    <location>
        <begin position="4"/>
        <end position="69"/>
    </location>
</feature>
<dbReference type="EMBL" id="MHOD01000012">
    <property type="protein sequence ID" value="OGZ58248.1"/>
    <property type="molecule type" value="Genomic_DNA"/>
</dbReference>
<evidence type="ECO:0000313" key="2">
    <source>
        <dbReference type="EMBL" id="OGZ58248.1"/>
    </source>
</evidence>
<reference evidence="2 3" key="1">
    <citation type="journal article" date="2016" name="Nat. Commun.">
        <title>Thousands of microbial genomes shed light on interconnected biogeochemical processes in an aquifer system.</title>
        <authorList>
            <person name="Anantharaman K."/>
            <person name="Brown C.T."/>
            <person name="Hug L.A."/>
            <person name="Sharon I."/>
            <person name="Castelle C.J."/>
            <person name="Probst A.J."/>
            <person name="Thomas B.C."/>
            <person name="Singh A."/>
            <person name="Wilkins M.J."/>
            <person name="Karaoz U."/>
            <person name="Brodie E.L."/>
            <person name="Williams K.H."/>
            <person name="Hubbard S.S."/>
            <person name="Banfield J.F."/>
        </authorList>
    </citation>
    <scope>NUCLEOTIDE SEQUENCE [LARGE SCALE GENOMIC DNA]</scope>
</reference>
<keyword evidence="1" id="KW-0175">Coiled coil</keyword>
<sequence>MLRRDELQKQIEATEGRMQQMRVLEMDLRKSKSLLIRTEMEIKRLLAEKSRLQRELPLIESEIRKVEMERRFGANKGDLISRE</sequence>
<protein>
    <submittedName>
        <fullName evidence="2">Uncharacterized protein</fullName>
    </submittedName>
</protein>
<comment type="caution">
    <text evidence="2">The sequence shown here is derived from an EMBL/GenBank/DDBJ whole genome shotgun (WGS) entry which is preliminary data.</text>
</comment>
<accession>A0A1G2H8I4</accession>